<organism evidence="4 5">
    <name type="scientific">Tetraparma gracilis</name>
    <dbReference type="NCBI Taxonomy" id="2962635"/>
    <lineage>
        <taxon>Eukaryota</taxon>
        <taxon>Sar</taxon>
        <taxon>Stramenopiles</taxon>
        <taxon>Ochrophyta</taxon>
        <taxon>Bolidophyceae</taxon>
        <taxon>Parmales</taxon>
        <taxon>Triparmaceae</taxon>
        <taxon>Tetraparma</taxon>
    </lineage>
</organism>
<gene>
    <name evidence="4" type="ORF">TeGR_g5377</name>
</gene>
<dbReference type="InterPro" id="IPR016181">
    <property type="entry name" value="Acyl_CoA_acyltransferase"/>
</dbReference>
<dbReference type="SUPFAM" id="SSF55729">
    <property type="entry name" value="Acyl-CoA N-acyltransferases (Nat)"/>
    <property type="match status" value="1"/>
</dbReference>
<dbReference type="Proteomes" id="UP001165060">
    <property type="component" value="Unassembled WGS sequence"/>
</dbReference>
<sequence>MIAVDAPSLPNARRGLAAASDPPPAAAVLAVSPWGDFTPALNALAAAAGPANASGPASSYILYVSAETTFAPSALLSLLAACGADTLVVGAALPGHLFEPAPDGEPRPRPLTGRTVPWNTLALWSLPKLLLTGFLLVSDECHPGVGKAAGVEEAACAAALQRLLPAGEARCKLLGGLEGVAWERGFESDERREWHERKMRSKEERAGRQLELLGAGGGEQIRALAAYEKEPDAVNTDLPMLLRDGHPPPSSPAPYPAFYCLAVRAGGAVVGYCTWFVAFSTWEGRVLYLEDLYVAPEHRGGGVGRSVMKALARTARALDCGRFVWQALDWNKPAIEFYEKIGANIITEWVDCRMGREEIAAFADS</sequence>
<dbReference type="Pfam" id="PF00583">
    <property type="entry name" value="Acetyltransf_1"/>
    <property type="match status" value="1"/>
</dbReference>
<keyword evidence="1" id="KW-0808">Transferase</keyword>
<feature type="domain" description="N-acetyltransferase" evidence="3">
    <location>
        <begin position="219"/>
        <end position="365"/>
    </location>
</feature>
<dbReference type="PANTHER" id="PTHR10545:SF29">
    <property type="entry name" value="GH14572P-RELATED"/>
    <property type="match status" value="1"/>
</dbReference>
<proteinExistence type="predicted"/>
<evidence type="ECO:0000256" key="2">
    <source>
        <dbReference type="ARBA" id="ARBA00023315"/>
    </source>
</evidence>
<accession>A0ABQ6MI06</accession>
<comment type="caution">
    <text evidence="4">The sequence shown here is derived from an EMBL/GenBank/DDBJ whole genome shotgun (WGS) entry which is preliminary data.</text>
</comment>
<keyword evidence="2" id="KW-0012">Acyltransferase</keyword>
<evidence type="ECO:0000259" key="3">
    <source>
        <dbReference type="PROSITE" id="PS51186"/>
    </source>
</evidence>
<evidence type="ECO:0000313" key="4">
    <source>
        <dbReference type="EMBL" id="GMI26331.1"/>
    </source>
</evidence>
<dbReference type="InterPro" id="IPR051016">
    <property type="entry name" value="Diverse_Substrate_AcTransf"/>
</dbReference>
<keyword evidence="5" id="KW-1185">Reference proteome</keyword>
<protein>
    <recommendedName>
        <fullName evidence="3">N-acetyltransferase domain-containing protein</fullName>
    </recommendedName>
</protein>
<dbReference type="PROSITE" id="PS51186">
    <property type="entry name" value="GNAT"/>
    <property type="match status" value="1"/>
</dbReference>
<dbReference type="CDD" id="cd04301">
    <property type="entry name" value="NAT_SF"/>
    <property type="match status" value="1"/>
</dbReference>
<dbReference type="Gene3D" id="3.40.630.30">
    <property type="match status" value="1"/>
</dbReference>
<dbReference type="PANTHER" id="PTHR10545">
    <property type="entry name" value="DIAMINE N-ACETYLTRANSFERASE"/>
    <property type="match status" value="1"/>
</dbReference>
<evidence type="ECO:0000256" key="1">
    <source>
        <dbReference type="ARBA" id="ARBA00022679"/>
    </source>
</evidence>
<name>A0ABQ6MI06_9STRA</name>
<evidence type="ECO:0000313" key="5">
    <source>
        <dbReference type="Proteomes" id="UP001165060"/>
    </source>
</evidence>
<reference evidence="4 5" key="1">
    <citation type="journal article" date="2023" name="Commun. Biol.">
        <title>Genome analysis of Parmales, the sister group of diatoms, reveals the evolutionary specialization of diatoms from phago-mixotrophs to photoautotrophs.</title>
        <authorList>
            <person name="Ban H."/>
            <person name="Sato S."/>
            <person name="Yoshikawa S."/>
            <person name="Yamada K."/>
            <person name="Nakamura Y."/>
            <person name="Ichinomiya M."/>
            <person name="Sato N."/>
            <person name="Blanc-Mathieu R."/>
            <person name="Endo H."/>
            <person name="Kuwata A."/>
            <person name="Ogata H."/>
        </authorList>
    </citation>
    <scope>NUCLEOTIDE SEQUENCE [LARGE SCALE GENOMIC DNA]</scope>
</reference>
<dbReference type="InterPro" id="IPR000182">
    <property type="entry name" value="GNAT_dom"/>
</dbReference>
<dbReference type="EMBL" id="BRYB01000252">
    <property type="protein sequence ID" value="GMI26331.1"/>
    <property type="molecule type" value="Genomic_DNA"/>
</dbReference>